<dbReference type="InterPro" id="IPR000515">
    <property type="entry name" value="MetI-like"/>
</dbReference>
<dbReference type="PANTHER" id="PTHR30183">
    <property type="entry name" value="MOLYBDENUM TRANSPORT SYSTEM PERMEASE PROTEIN MODB"/>
    <property type="match status" value="1"/>
</dbReference>
<evidence type="ECO:0000256" key="1">
    <source>
        <dbReference type="ARBA" id="ARBA00004651"/>
    </source>
</evidence>
<evidence type="ECO:0000256" key="7">
    <source>
        <dbReference type="SAM" id="Phobius"/>
    </source>
</evidence>
<organism evidence="9 10">
    <name type="scientific">Vibrio stylophorae</name>
    <dbReference type="NCBI Taxonomy" id="659351"/>
    <lineage>
        <taxon>Bacteria</taxon>
        <taxon>Pseudomonadati</taxon>
        <taxon>Pseudomonadota</taxon>
        <taxon>Gammaproteobacteria</taxon>
        <taxon>Vibrionales</taxon>
        <taxon>Vibrionaceae</taxon>
        <taxon>Vibrio</taxon>
    </lineage>
</organism>
<dbReference type="PROSITE" id="PS50928">
    <property type="entry name" value="ABC_TM1"/>
    <property type="match status" value="2"/>
</dbReference>
<feature type="transmembrane region" description="Helical" evidence="7">
    <location>
        <begin position="511"/>
        <end position="532"/>
    </location>
</feature>
<protein>
    <recommendedName>
        <fullName evidence="8">ABC transmembrane type-1 domain-containing protein</fullName>
    </recommendedName>
</protein>
<keyword evidence="3" id="KW-1003">Cell membrane</keyword>
<keyword evidence="5 7" id="KW-1133">Transmembrane helix</keyword>
<feature type="transmembrane region" description="Helical" evidence="7">
    <location>
        <begin position="57"/>
        <end position="84"/>
    </location>
</feature>
<feature type="transmembrane region" description="Helical" evidence="7">
    <location>
        <begin position="294"/>
        <end position="315"/>
    </location>
</feature>
<evidence type="ECO:0000256" key="2">
    <source>
        <dbReference type="ARBA" id="ARBA00022448"/>
    </source>
</evidence>
<feature type="transmembrane region" description="Helical" evidence="7">
    <location>
        <begin position="242"/>
        <end position="266"/>
    </location>
</feature>
<evidence type="ECO:0000313" key="10">
    <source>
        <dbReference type="Proteomes" id="UP000838672"/>
    </source>
</evidence>
<evidence type="ECO:0000256" key="4">
    <source>
        <dbReference type="ARBA" id="ARBA00022692"/>
    </source>
</evidence>
<reference evidence="9" key="1">
    <citation type="submission" date="2021-11" db="EMBL/GenBank/DDBJ databases">
        <authorList>
            <person name="Rodrigo-Torres L."/>
            <person name="Arahal R. D."/>
            <person name="Lucena T."/>
        </authorList>
    </citation>
    <scope>NUCLEOTIDE SEQUENCE</scope>
    <source>
        <strain evidence="9">CECT 7929</strain>
    </source>
</reference>
<feature type="transmembrane region" description="Helical" evidence="7">
    <location>
        <begin position="376"/>
        <end position="396"/>
    </location>
</feature>
<evidence type="ECO:0000259" key="8">
    <source>
        <dbReference type="PROSITE" id="PS50928"/>
    </source>
</evidence>
<feature type="transmembrane region" description="Helical" evidence="7">
    <location>
        <begin position="9"/>
        <end position="34"/>
    </location>
</feature>
<evidence type="ECO:0000256" key="5">
    <source>
        <dbReference type="ARBA" id="ARBA00022989"/>
    </source>
</evidence>
<keyword evidence="4 7" id="KW-0812">Transmembrane</keyword>
<feature type="transmembrane region" description="Helical" evidence="7">
    <location>
        <begin position="96"/>
        <end position="121"/>
    </location>
</feature>
<accession>A0ABM8ZRW5</accession>
<proteinExistence type="predicted"/>
<dbReference type="CDD" id="cd06261">
    <property type="entry name" value="TM_PBP2"/>
    <property type="match status" value="1"/>
</dbReference>
<feature type="transmembrane region" description="Helical" evidence="7">
    <location>
        <begin position="141"/>
        <end position="165"/>
    </location>
</feature>
<keyword evidence="6 7" id="KW-0472">Membrane</keyword>
<feature type="domain" description="ABC transmembrane type-1" evidence="8">
    <location>
        <begin position="344"/>
        <end position="532"/>
    </location>
</feature>
<dbReference type="EMBL" id="CAKLDI010000001">
    <property type="protein sequence ID" value="CAH0533043.1"/>
    <property type="molecule type" value="Genomic_DNA"/>
</dbReference>
<name>A0ABM8ZRW5_9VIBR</name>
<keyword evidence="2" id="KW-0813">Transport</keyword>
<dbReference type="Proteomes" id="UP000838672">
    <property type="component" value="Unassembled WGS sequence"/>
</dbReference>
<comment type="subcellular location">
    <subcellularLocation>
        <location evidence="1">Cell membrane</location>
        <topology evidence="1">Multi-pass membrane protein</topology>
    </subcellularLocation>
</comment>
<sequence length="546" mass="61986">MPALRWHHLVVSIALILVFAPMFWGIMAMLWPILHSPTQWLEPLIHFYQWPGLTQSWLQSIMISLLSTLSALWLSFQIIATYALSRRWRSIERWLTPLLSLPHMALAMGLVLLLAPSGWLARLFQQWFTHIHWPIMVQDTWGIGMILTLIVKEVPFFILMGMAAISQLRVRAQIDCAQNLGYTPASAWRRLILPQWLPLMRLPIFAVLSFGLSVVDVALIIGPTRPANLSILIWQWLRDPQMTQGALALVGILHLCLTLGVMMLIWQKASQWLCTAASWQVKGKRKGWNLGRGWFSALTLLSLLTLPLMLLWSFAQRWPRGALWPSQWQTRLWQQQSDALFDLLQTSFSLAMLTSALALVLALIIFYQLQRYQRQLPAWLIALPMVIPQLALLFGIQVSIHQLSAPPFWWMVAWGHLLFVFPYVYLSISGPLQAFDQRYLITAQSLGYGPIRAWLKVALPLLKRPLAIAFAVGASVSLAQYLPTLMLGSGRIQTLATEAVAVTSGYDRRLIGIYALLQAMLPFIVFSVALLLSRPSALMRKESYAA</sequence>
<evidence type="ECO:0000313" key="9">
    <source>
        <dbReference type="EMBL" id="CAH0533043.1"/>
    </source>
</evidence>
<evidence type="ECO:0000256" key="6">
    <source>
        <dbReference type="ARBA" id="ARBA00023136"/>
    </source>
</evidence>
<gene>
    <name evidence="9" type="ORF">VST7929_00894</name>
</gene>
<evidence type="ECO:0000256" key="3">
    <source>
        <dbReference type="ARBA" id="ARBA00022475"/>
    </source>
</evidence>
<feature type="transmembrane region" description="Helical" evidence="7">
    <location>
        <begin position="199"/>
        <end position="222"/>
    </location>
</feature>
<keyword evidence="10" id="KW-1185">Reference proteome</keyword>
<feature type="domain" description="ABC transmembrane type-1" evidence="8">
    <location>
        <begin position="57"/>
        <end position="265"/>
    </location>
</feature>
<dbReference type="SUPFAM" id="SSF161098">
    <property type="entry name" value="MetI-like"/>
    <property type="match status" value="2"/>
</dbReference>
<feature type="transmembrane region" description="Helical" evidence="7">
    <location>
        <begin position="348"/>
        <end position="369"/>
    </location>
</feature>
<dbReference type="InterPro" id="IPR035906">
    <property type="entry name" value="MetI-like_sf"/>
</dbReference>
<dbReference type="PANTHER" id="PTHR30183:SF6">
    <property type="entry name" value="INNER MEMBRANE ABC TRANSPORTER PERMEASE PROTEIN YNJC"/>
    <property type="match status" value="1"/>
</dbReference>
<feature type="transmembrane region" description="Helical" evidence="7">
    <location>
        <begin position="465"/>
        <end position="482"/>
    </location>
</feature>
<feature type="transmembrane region" description="Helical" evidence="7">
    <location>
        <begin position="408"/>
        <end position="428"/>
    </location>
</feature>
<comment type="caution">
    <text evidence="9">The sequence shown here is derived from an EMBL/GenBank/DDBJ whole genome shotgun (WGS) entry which is preliminary data.</text>
</comment>
<dbReference type="Gene3D" id="1.10.3720.10">
    <property type="entry name" value="MetI-like"/>
    <property type="match status" value="2"/>
</dbReference>